<dbReference type="AlphaFoldDB" id="A0A1M2VFS4"/>
<dbReference type="PANTHER" id="PTHR43976:SF16">
    <property type="entry name" value="SHORT-CHAIN DEHYDROGENASE_REDUCTASE FAMILY PROTEIN"/>
    <property type="match status" value="1"/>
</dbReference>
<evidence type="ECO:0000256" key="1">
    <source>
        <dbReference type="ARBA" id="ARBA00006484"/>
    </source>
</evidence>
<protein>
    <submittedName>
        <fullName evidence="3">3-oxoacyl-[acyl-carrier-protein] reductase FabG</fullName>
    </submittedName>
</protein>
<comment type="caution">
    <text evidence="3">The sequence shown here is derived from an EMBL/GenBank/DDBJ whole genome shotgun (WGS) entry which is preliminary data.</text>
</comment>
<dbReference type="OrthoDB" id="1274115at2759"/>
<dbReference type="Pfam" id="PF00106">
    <property type="entry name" value="adh_short"/>
    <property type="match status" value="1"/>
</dbReference>
<dbReference type="PRINTS" id="PR00081">
    <property type="entry name" value="GDHRDH"/>
</dbReference>
<dbReference type="InterPro" id="IPR036291">
    <property type="entry name" value="NAD(P)-bd_dom_sf"/>
</dbReference>
<dbReference type="Proteomes" id="UP000184267">
    <property type="component" value="Unassembled WGS sequence"/>
</dbReference>
<comment type="similarity">
    <text evidence="1">Belongs to the short-chain dehydrogenases/reductases (SDR) family.</text>
</comment>
<dbReference type="EMBL" id="MNAD01001309">
    <property type="protein sequence ID" value="OJT06430.1"/>
    <property type="molecule type" value="Genomic_DNA"/>
</dbReference>
<name>A0A1M2VFS4_TRAPU</name>
<proteinExistence type="inferred from homology"/>
<accession>A0A1M2VFS4</accession>
<dbReference type="PANTHER" id="PTHR43976">
    <property type="entry name" value="SHORT CHAIN DEHYDROGENASE"/>
    <property type="match status" value="1"/>
</dbReference>
<organism evidence="3 4">
    <name type="scientific">Trametes pubescens</name>
    <name type="common">White-rot fungus</name>
    <dbReference type="NCBI Taxonomy" id="154538"/>
    <lineage>
        <taxon>Eukaryota</taxon>
        <taxon>Fungi</taxon>
        <taxon>Dikarya</taxon>
        <taxon>Basidiomycota</taxon>
        <taxon>Agaricomycotina</taxon>
        <taxon>Agaricomycetes</taxon>
        <taxon>Polyporales</taxon>
        <taxon>Polyporaceae</taxon>
        <taxon>Trametes</taxon>
    </lineage>
</organism>
<evidence type="ECO:0000256" key="2">
    <source>
        <dbReference type="ARBA" id="ARBA00023002"/>
    </source>
</evidence>
<keyword evidence="4" id="KW-1185">Reference proteome</keyword>
<dbReference type="InterPro" id="IPR051911">
    <property type="entry name" value="SDR_oxidoreductase"/>
</dbReference>
<keyword evidence="2" id="KW-0560">Oxidoreductase</keyword>
<evidence type="ECO:0000313" key="4">
    <source>
        <dbReference type="Proteomes" id="UP000184267"/>
    </source>
</evidence>
<gene>
    <name evidence="3" type="ORF">TRAPUB_2705</name>
</gene>
<evidence type="ECO:0000313" key="3">
    <source>
        <dbReference type="EMBL" id="OJT06430.1"/>
    </source>
</evidence>
<reference evidence="3 4" key="1">
    <citation type="submission" date="2016-10" db="EMBL/GenBank/DDBJ databases">
        <title>Genome sequence of the basidiomycete white-rot fungus Trametes pubescens.</title>
        <authorList>
            <person name="Makela M.R."/>
            <person name="Granchi Z."/>
            <person name="Peng M."/>
            <person name="De Vries R.P."/>
            <person name="Grigoriev I."/>
            <person name="Riley R."/>
            <person name="Hilden K."/>
        </authorList>
    </citation>
    <scope>NUCLEOTIDE SEQUENCE [LARGE SCALE GENOMIC DNA]</scope>
    <source>
        <strain evidence="3 4">FBCC735</strain>
    </source>
</reference>
<dbReference type="SUPFAM" id="SSF51735">
    <property type="entry name" value="NAD(P)-binding Rossmann-fold domains"/>
    <property type="match status" value="1"/>
</dbReference>
<dbReference type="GO" id="GO:0016491">
    <property type="term" value="F:oxidoreductase activity"/>
    <property type="evidence" value="ECO:0007669"/>
    <property type="project" value="UniProtKB-KW"/>
</dbReference>
<dbReference type="STRING" id="154538.A0A1M2VFS4"/>
<dbReference type="Gene3D" id="3.40.50.720">
    <property type="entry name" value="NAD(P)-binding Rossmann-like Domain"/>
    <property type="match status" value="1"/>
</dbReference>
<dbReference type="InterPro" id="IPR002347">
    <property type="entry name" value="SDR_fam"/>
</dbReference>
<sequence>MPSLVWLITGTSSGIGRELALAALKRGDKVIATGRKRSLAQVEELKAHGADVLELDVTAPLDQLKQVAQKAVAIHGRVDIVVNNAARKRPWSNSSTSYLRCIASCRAHGAPSVFSVGLFGGLNVARAFLPYLRKQRSGMIIWNGSLCGWV</sequence>